<dbReference type="Gene3D" id="1.20.1510.10">
    <property type="entry name" value="Cation efflux protein transmembrane domain"/>
    <property type="match status" value="1"/>
</dbReference>
<sequence length="215" mass="21998">MADDDDDLDYAGASPAYRRALGWVVALNLGYGAAEIVGGLMAGSQALKADALDFLGDGAITLLGLLAIGWGLALRAKVAFLQGLFLAALGLGVLATTAYRVLVQRVPEAEVMGLFGAAALVVNVAAALILAPHRKGAGDANARAVWLFSRNDAIGNLAVLGAAGLVAWTGTSWPDLAVAGVVAGIFLHSAWQILHDARRDLRRASTGGEGRTKGG</sequence>
<evidence type="ECO:0000256" key="4">
    <source>
        <dbReference type="ARBA" id="ARBA00022989"/>
    </source>
</evidence>
<evidence type="ECO:0000256" key="2">
    <source>
        <dbReference type="ARBA" id="ARBA00022692"/>
    </source>
</evidence>
<name>A0ABS7F6D3_9PROT</name>
<keyword evidence="3" id="KW-0862">Zinc</keyword>
<dbReference type="InterPro" id="IPR058533">
    <property type="entry name" value="Cation_efflux_TM"/>
</dbReference>
<feature type="transmembrane region" description="Helical" evidence="6">
    <location>
        <begin position="80"/>
        <end position="99"/>
    </location>
</feature>
<keyword evidence="2 6" id="KW-0812">Transmembrane</keyword>
<keyword evidence="3" id="KW-0406">Ion transport</keyword>
<evidence type="ECO:0000313" key="9">
    <source>
        <dbReference type="Proteomes" id="UP001519924"/>
    </source>
</evidence>
<dbReference type="PANTHER" id="PTHR11562:SF17">
    <property type="entry name" value="RE54080P-RELATED"/>
    <property type="match status" value="1"/>
</dbReference>
<comment type="subcellular location">
    <subcellularLocation>
        <location evidence="1">Membrane</location>
        <topology evidence="1">Multi-pass membrane protein</topology>
    </subcellularLocation>
</comment>
<organism evidence="8 9">
    <name type="scientific">Caldovatus aquaticus</name>
    <dbReference type="NCBI Taxonomy" id="2865671"/>
    <lineage>
        <taxon>Bacteria</taxon>
        <taxon>Pseudomonadati</taxon>
        <taxon>Pseudomonadota</taxon>
        <taxon>Alphaproteobacteria</taxon>
        <taxon>Acetobacterales</taxon>
        <taxon>Roseomonadaceae</taxon>
        <taxon>Caldovatus</taxon>
    </lineage>
</organism>
<dbReference type="SUPFAM" id="SSF161111">
    <property type="entry name" value="Cation efflux protein transmembrane domain-like"/>
    <property type="match status" value="1"/>
</dbReference>
<feature type="domain" description="Cation efflux protein transmembrane" evidence="7">
    <location>
        <begin position="25"/>
        <end position="201"/>
    </location>
</feature>
<feature type="transmembrane region" description="Helical" evidence="6">
    <location>
        <begin position="20"/>
        <end position="42"/>
    </location>
</feature>
<dbReference type="EMBL" id="JAHZUY010000037">
    <property type="protein sequence ID" value="MBW8270355.1"/>
    <property type="molecule type" value="Genomic_DNA"/>
</dbReference>
<keyword evidence="4 6" id="KW-1133">Transmembrane helix</keyword>
<feature type="transmembrane region" description="Helical" evidence="6">
    <location>
        <begin position="54"/>
        <end position="73"/>
    </location>
</feature>
<evidence type="ECO:0000256" key="3">
    <source>
        <dbReference type="ARBA" id="ARBA00022906"/>
    </source>
</evidence>
<dbReference type="Proteomes" id="UP001519924">
    <property type="component" value="Unassembled WGS sequence"/>
</dbReference>
<dbReference type="InterPro" id="IPR027469">
    <property type="entry name" value="Cation_efflux_TMD_sf"/>
</dbReference>
<accession>A0ABS7F6D3</accession>
<keyword evidence="3" id="KW-0813">Transport</keyword>
<keyword evidence="9" id="KW-1185">Reference proteome</keyword>
<evidence type="ECO:0000256" key="1">
    <source>
        <dbReference type="ARBA" id="ARBA00004141"/>
    </source>
</evidence>
<feature type="transmembrane region" description="Helical" evidence="6">
    <location>
        <begin position="176"/>
        <end position="194"/>
    </location>
</feature>
<keyword evidence="5 6" id="KW-0472">Membrane</keyword>
<evidence type="ECO:0000256" key="6">
    <source>
        <dbReference type="SAM" id="Phobius"/>
    </source>
</evidence>
<reference evidence="8 9" key="1">
    <citation type="submission" date="2021-08" db="EMBL/GenBank/DDBJ databases">
        <title>Caldovatus sediminis gen. nov., sp. nov., a moderately thermophilic bacterium isolated from a hot spring.</title>
        <authorList>
            <person name="Hu C.-J."/>
            <person name="Li W.-J."/>
            <person name="Xian W.-D."/>
        </authorList>
    </citation>
    <scope>NUCLEOTIDE SEQUENCE [LARGE SCALE GENOMIC DNA]</scope>
    <source>
        <strain evidence="8 9">SYSU G05006</strain>
    </source>
</reference>
<gene>
    <name evidence="8" type="ORF">K1J50_12775</name>
</gene>
<feature type="transmembrane region" description="Helical" evidence="6">
    <location>
        <begin position="153"/>
        <end position="170"/>
    </location>
</feature>
<comment type="caution">
    <text evidence="8">The sequence shown here is derived from an EMBL/GenBank/DDBJ whole genome shotgun (WGS) entry which is preliminary data.</text>
</comment>
<dbReference type="Pfam" id="PF01545">
    <property type="entry name" value="Cation_efflux"/>
    <property type="match status" value="1"/>
</dbReference>
<dbReference type="PANTHER" id="PTHR11562">
    <property type="entry name" value="CATION EFFLUX PROTEIN/ ZINC TRANSPORTER"/>
    <property type="match status" value="1"/>
</dbReference>
<evidence type="ECO:0000259" key="7">
    <source>
        <dbReference type="Pfam" id="PF01545"/>
    </source>
</evidence>
<dbReference type="InterPro" id="IPR050681">
    <property type="entry name" value="CDF/SLC30A"/>
</dbReference>
<protein>
    <submittedName>
        <fullName evidence="8">Cation transporter</fullName>
    </submittedName>
</protein>
<feature type="transmembrane region" description="Helical" evidence="6">
    <location>
        <begin position="111"/>
        <end position="132"/>
    </location>
</feature>
<evidence type="ECO:0000256" key="5">
    <source>
        <dbReference type="ARBA" id="ARBA00023136"/>
    </source>
</evidence>
<keyword evidence="3" id="KW-0864">Zinc transport</keyword>
<evidence type="ECO:0000313" key="8">
    <source>
        <dbReference type="EMBL" id="MBW8270355.1"/>
    </source>
</evidence>
<proteinExistence type="predicted"/>